<comment type="caution">
    <text evidence="8">The sequence shown here is derived from an EMBL/GenBank/DDBJ whole genome shotgun (WGS) entry which is preliminary data.</text>
</comment>
<evidence type="ECO:0000256" key="4">
    <source>
        <dbReference type="ARBA" id="ARBA00023237"/>
    </source>
</evidence>
<proteinExistence type="inferred from homology"/>
<dbReference type="PANTHER" id="PTHR34001:SF3">
    <property type="entry name" value="BLL7405 PROTEIN"/>
    <property type="match status" value="1"/>
</dbReference>
<organism evidence="8 9">
    <name type="scientific">Notoacmeibacter ruber</name>
    <dbReference type="NCBI Taxonomy" id="2670375"/>
    <lineage>
        <taxon>Bacteria</taxon>
        <taxon>Pseudomonadati</taxon>
        <taxon>Pseudomonadota</taxon>
        <taxon>Alphaproteobacteria</taxon>
        <taxon>Hyphomicrobiales</taxon>
        <taxon>Notoacmeibacteraceae</taxon>
        <taxon>Notoacmeibacter</taxon>
    </lineage>
</organism>
<reference evidence="8 9" key="1">
    <citation type="submission" date="2018-10" db="EMBL/GenBank/DDBJ databases">
        <title>Notoacmeibacter sp. M2BS9Y-3-1, whole genome shotgun sequence.</title>
        <authorList>
            <person name="Tuo L."/>
        </authorList>
    </citation>
    <scope>NUCLEOTIDE SEQUENCE [LARGE SCALE GENOMIC DNA]</scope>
    <source>
        <strain evidence="8 9">M2BS9Y-3-1</strain>
    </source>
</reference>
<evidence type="ECO:0000256" key="3">
    <source>
        <dbReference type="ARBA" id="ARBA00023136"/>
    </source>
</evidence>
<comment type="similarity">
    <text evidence="5">Belongs to the Omp25/RopB family.</text>
</comment>
<keyword evidence="3" id="KW-0472">Membrane</keyword>
<keyword evidence="2 6" id="KW-0732">Signal</keyword>
<evidence type="ECO:0000313" key="8">
    <source>
        <dbReference type="EMBL" id="RLQ87658.1"/>
    </source>
</evidence>
<dbReference type="InterPro" id="IPR051692">
    <property type="entry name" value="OMP-like"/>
</dbReference>
<evidence type="ECO:0000256" key="2">
    <source>
        <dbReference type="ARBA" id="ARBA00022729"/>
    </source>
</evidence>
<evidence type="ECO:0000256" key="6">
    <source>
        <dbReference type="SAM" id="SignalP"/>
    </source>
</evidence>
<dbReference type="GO" id="GO:0009279">
    <property type="term" value="C:cell outer membrane"/>
    <property type="evidence" value="ECO:0007669"/>
    <property type="project" value="UniProtKB-SubCell"/>
</dbReference>
<dbReference type="InterPro" id="IPR027385">
    <property type="entry name" value="Beta-barrel_OMP"/>
</dbReference>
<dbReference type="SUPFAM" id="SSF56925">
    <property type="entry name" value="OMPA-like"/>
    <property type="match status" value="1"/>
</dbReference>
<evidence type="ECO:0000313" key="9">
    <source>
        <dbReference type="Proteomes" id="UP000281094"/>
    </source>
</evidence>
<evidence type="ECO:0000256" key="1">
    <source>
        <dbReference type="ARBA" id="ARBA00004442"/>
    </source>
</evidence>
<dbReference type="InterPro" id="IPR011250">
    <property type="entry name" value="OMP/PagP_B-barrel"/>
</dbReference>
<sequence>MKKIVFSALSGVSLLAAAGVAQAADAIDQIPEAPVVTAQPAPVLGWDGGYVGAMGNYNHSNADGDDLPGVDTDTFGGAAFAGYQRQNGNIVYGAEADIGYNAVNGDEDGVDVETGVDGSLRARLGYAPNDRVLVYGTGGVAAADAEVSAAGDSDSQTMIGYTVGAGADVKVTEQIFARGEYRYTDYMDESFDVGAGDQDVEIDNHRVGAGIGFKF</sequence>
<feature type="domain" description="Outer membrane protein beta-barrel" evidence="7">
    <location>
        <begin position="35"/>
        <end position="215"/>
    </location>
</feature>
<keyword evidence="4" id="KW-0998">Cell outer membrane</keyword>
<name>A0A3L7JA83_9HYPH</name>
<dbReference type="AlphaFoldDB" id="A0A3L7JA83"/>
<comment type="subcellular location">
    <subcellularLocation>
        <location evidence="1">Cell outer membrane</location>
    </subcellularLocation>
</comment>
<feature type="chain" id="PRO_5018107542" evidence="6">
    <location>
        <begin position="24"/>
        <end position="215"/>
    </location>
</feature>
<feature type="signal peptide" evidence="6">
    <location>
        <begin position="1"/>
        <end position="23"/>
    </location>
</feature>
<dbReference type="Pfam" id="PF13505">
    <property type="entry name" value="OMP_b-brl"/>
    <property type="match status" value="1"/>
</dbReference>
<dbReference type="Gene3D" id="2.40.160.20">
    <property type="match status" value="1"/>
</dbReference>
<dbReference type="EMBL" id="RCWN01000001">
    <property type="protein sequence ID" value="RLQ87658.1"/>
    <property type="molecule type" value="Genomic_DNA"/>
</dbReference>
<dbReference type="Proteomes" id="UP000281094">
    <property type="component" value="Unassembled WGS sequence"/>
</dbReference>
<keyword evidence="9" id="KW-1185">Reference proteome</keyword>
<gene>
    <name evidence="8" type="ORF">D8780_05000</name>
</gene>
<dbReference type="PANTHER" id="PTHR34001">
    <property type="entry name" value="BLL7405 PROTEIN"/>
    <property type="match status" value="1"/>
</dbReference>
<evidence type="ECO:0000256" key="5">
    <source>
        <dbReference type="ARBA" id="ARBA00038306"/>
    </source>
</evidence>
<protein>
    <submittedName>
        <fullName evidence="8">Porin family protein</fullName>
    </submittedName>
</protein>
<evidence type="ECO:0000259" key="7">
    <source>
        <dbReference type="Pfam" id="PF13505"/>
    </source>
</evidence>
<accession>A0A3L7JA83</accession>
<dbReference type="RefSeq" id="WP_121646377.1">
    <property type="nucleotide sequence ID" value="NZ_RCWN01000001.1"/>
</dbReference>